<dbReference type="STRING" id="402880.MmarC5_1607"/>
<dbReference type="RefSeq" id="WP_011869351.1">
    <property type="nucleotide sequence ID" value="NC_009135.1"/>
</dbReference>
<dbReference type="HOGENOM" id="CLU_867712_0_0_2"/>
<dbReference type="PANTHER" id="PTHR39673:SF8">
    <property type="entry name" value="GLUTAMATE SYNTHASE ALPHA SUBUNIT C-TERMINAL DOMAIN-CONTAINING PROTEIN"/>
    <property type="match status" value="1"/>
</dbReference>
<dbReference type="eggNOG" id="arCOG00098">
    <property type="taxonomic scope" value="Archaea"/>
</dbReference>
<dbReference type="AlphaFoldDB" id="A4G0C0"/>
<dbReference type="CDD" id="cd00504">
    <property type="entry name" value="GXGXG"/>
    <property type="match status" value="1"/>
</dbReference>
<accession>A4G0C0</accession>
<dbReference type="SUPFAM" id="SSF69336">
    <property type="entry name" value="Alpha subunit of glutamate synthase, C-terminal domain"/>
    <property type="match status" value="2"/>
</dbReference>
<reference evidence="1 2" key="1">
    <citation type="submission" date="2007-03" db="EMBL/GenBank/DDBJ databases">
        <title>Complete sequence of chromosome of Methanococcus maripaludis C5.</title>
        <authorList>
            <consortium name="US DOE Joint Genome Institute"/>
            <person name="Copeland A."/>
            <person name="Lucas S."/>
            <person name="Lapidus A."/>
            <person name="Barry K."/>
            <person name="Glavina del Rio T."/>
            <person name="Dalin E."/>
            <person name="Tice H."/>
            <person name="Pitluck S."/>
            <person name="Chertkov O."/>
            <person name="Brettin T."/>
            <person name="Bruce D."/>
            <person name="Han C."/>
            <person name="Detter J.C."/>
            <person name="Schmutz J."/>
            <person name="Larimer F."/>
            <person name="Land M."/>
            <person name="Hauser L."/>
            <person name="Kyrpides N."/>
            <person name="Mikhailova N."/>
            <person name="Sieprawska-Lupa M."/>
            <person name="Whitman W.B."/>
            <person name="Richardson P."/>
        </authorList>
    </citation>
    <scope>NUCLEOTIDE SEQUENCE [LARGE SCALE GENOMIC DNA]</scope>
    <source>
        <strain evidence="2">C5 / ATCC BAA-1333</strain>
    </source>
</reference>
<dbReference type="Gene3D" id="2.160.20.60">
    <property type="entry name" value="Glutamate synthase, alpha subunit, C-terminal domain"/>
    <property type="match status" value="1"/>
</dbReference>
<evidence type="ECO:0000313" key="1">
    <source>
        <dbReference type="EMBL" id="ABO35904.1"/>
    </source>
</evidence>
<dbReference type="PANTHER" id="PTHR39673">
    <property type="entry name" value="TUNGSTEN FORMYLMETHANOFURAN DEHYDROGENASE, SUBUNIT C (FWDC)"/>
    <property type="match status" value="1"/>
</dbReference>
<gene>
    <name evidence="1" type="ordered locus">MmarC5_1607</name>
</gene>
<dbReference type="InterPro" id="IPR036485">
    <property type="entry name" value="Glu_synth_asu_C_sf"/>
</dbReference>
<dbReference type="GeneID" id="4929138"/>
<sequence length="313" mass="34389">MVFGIFKKKKKTVEDYLNDKNILELILNDHKDCILDFTYNFIWQSNFDIKSEVQNGISYEKLVNHIKNPENVVYINGDVGHRFCSSMGADLKYFGGSGGKIQTGTVIVDGNIDTRFGISMVSGTVYLNENFKLKEPIGNIIEVESDILGYKKYISITELMESETKEKVLKPNVFKNNELILNDNVIRDTIGARIENGSKITVNGNVDLSTGILMKNGTVIVNGKAGKNTGSVLRGGTVIINGNTGDFTASDMISGTIIIDGNAGKFLGSKKKKGAIYAKDGSAIPPLKKQSLNSKDKEIISKNGFFGEFVKFQ</sequence>
<dbReference type="KEGG" id="mmq:MmarC5_1607"/>
<dbReference type="OrthoDB" id="146853at2157"/>
<proteinExistence type="predicted"/>
<dbReference type="Proteomes" id="UP000000253">
    <property type="component" value="Chromosome"/>
</dbReference>
<organism evidence="1 2">
    <name type="scientific">Methanococcus maripaludis (strain C5 / ATCC BAA-1333)</name>
    <dbReference type="NCBI Taxonomy" id="402880"/>
    <lineage>
        <taxon>Archaea</taxon>
        <taxon>Methanobacteriati</taxon>
        <taxon>Methanobacteriota</taxon>
        <taxon>Methanomada group</taxon>
        <taxon>Methanococci</taxon>
        <taxon>Methanococcales</taxon>
        <taxon>Methanococcaceae</taxon>
        <taxon>Methanococcus</taxon>
    </lineage>
</organism>
<protein>
    <submittedName>
        <fullName evidence="1">Tungsten containing formylmethanofruran dehydrogenase subunit C-related protein</fullName>
    </submittedName>
</protein>
<dbReference type="GO" id="GO:0016491">
    <property type="term" value="F:oxidoreductase activity"/>
    <property type="evidence" value="ECO:0007669"/>
    <property type="project" value="InterPro"/>
</dbReference>
<name>A4G0C0_METM5</name>
<evidence type="ECO:0000313" key="2">
    <source>
        <dbReference type="Proteomes" id="UP000000253"/>
    </source>
</evidence>
<dbReference type="EMBL" id="CP000609">
    <property type="protein sequence ID" value="ABO35904.1"/>
    <property type="molecule type" value="Genomic_DNA"/>
</dbReference>